<feature type="compositionally biased region" description="Polar residues" evidence="1">
    <location>
        <begin position="80"/>
        <end position="94"/>
    </location>
</feature>
<sequence length="188" mass="21448">MKANELDQVARDLRSWPTLVRNWHAHRKSKWTWKAAKPGTWVITATPAPSKPGPNTNTRVPIRSQDLRENPRFSHDLKVQSRSQEPPGSNYGLRTNQRIFGFPYRLQASFMTQDLEENLRAPPRPRGSGQPQHPKNGLRVLTISSKAKTWVRPSESQLLICDSERCALLPLKKRIVDEDPALKTSLNT</sequence>
<accession>A0A8S9PF60</accession>
<dbReference type="AlphaFoldDB" id="A0A8S9PF60"/>
<organism evidence="2 3">
    <name type="scientific">Brassica cretica</name>
    <name type="common">Mustard</name>
    <dbReference type="NCBI Taxonomy" id="69181"/>
    <lineage>
        <taxon>Eukaryota</taxon>
        <taxon>Viridiplantae</taxon>
        <taxon>Streptophyta</taxon>
        <taxon>Embryophyta</taxon>
        <taxon>Tracheophyta</taxon>
        <taxon>Spermatophyta</taxon>
        <taxon>Magnoliopsida</taxon>
        <taxon>eudicotyledons</taxon>
        <taxon>Gunneridae</taxon>
        <taxon>Pentapetalae</taxon>
        <taxon>rosids</taxon>
        <taxon>malvids</taxon>
        <taxon>Brassicales</taxon>
        <taxon>Brassicaceae</taxon>
        <taxon>Brassiceae</taxon>
        <taxon>Brassica</taxon>
    </lineage>
</organism>
<evidence type="ECO:0000256" key="1">
    <source>
        <dbReference type="SAM" id="MobiDB-lite"/>
    </source>
</evidence>
<protein>
    <submittedName>
        <fullName evidence="2">Uncharacterized protein</fullName>
    </submittedName>
</protein>
<gene>
    <name evidence="2" type="ORF">F2Q69_00006462</name>
</gene>
<feature type="region of interest" description="Disordered" evidence="1">
    <location>
        <begin position="119"/>
        <end position="138"/>
    </location>
</feature>
<reference evidence="2" key="1">
    <citation type="submission" date="2019-12" db="EMBL/GenBank/DDBJ databases">
        <title>Genome sequencing and annotation of Brassica cretica.</title>
        <authorList>
            <person name="Studholme D.J."/>
            <person name="Sarris P."/>
        </authorList>
    </citation>
    <scope>NUCLEOTIDE SEQUENCE</scope>
    <source>
        <strain evidence="2">PFS-109/04</strain>
        <tissue evidence="2">Leaf</tissue>
    </source>
</reference>
<name>A0A8S9PF60_BRACR</name>
<comment type="caution">
    <text evidence="2">The sequence shown here is derived from an EMBL/GenBank/DDBJ whole genome shotgun (WGS) entry which is preliminary data.</text>
</comment>
<dbReference type="Proteomes" id="UP000712600">
    <property type="component" value="Unassembled WGS sequence"/>
</dbReference>
<feature type="compositionally biased region" description="Basic and acidic residues" evidence="1">
    <location>
        <begin position="65"/>
        <end position="79"/>
    </location>
</feature>
<proteinExistence type="predicted"/>
<dbReference type="EMBL" id="QGKX02001521">
    <property type="protein sequence ID" value="KAF3512042.1"/>
    <property type="molecule type" value="Genomic_DNA"/>
</dbReference>
<evidence type="ECO:0000313" key="3">
    <source>
        <dbReference type="Proteomes" id="UP000712600"/>
    </source>
</evidence>
<evidence type="ECO:0000313" key="2">
    <source>
        <dbReference type="EMBL" id="KAF3512042.1"/>
    </source>
</evidence>
<feature type="region of interest" description="Disordered" evidence="1">
    <location>
        <begin position="44"/>
        <end position="94"/>
    </location>
</feature>